<dbReference type="Proteomes" id="UP001265700">
    <property type="component" value="Unassembled WGS sequence"/>
</dbReference>
<dbReference type="RefSeq" id="WP_310312212.1">
    <property type="nucleotide sequence ID" value="NZ_JAVDWU010000001.1"/>
</dbReference>
<name>A0ABU1WHJ0_9BURK</name>
<evidence type="ECO:0000313" key="2">
    <source>
        <dbReference type="Proteomes" id="UP001265700"/>
    </source>
</evidence>
<dbReference type="EMBL" id="JAVDWU010000001">
    <property type="protein sequence ID" value="MDR7148552.1"/>
    <property type="molecule type" value="Genomic_DNA"/>
</dbReference>
<reference evidence="1 2" key="1">
    <citation type="submission" date="2023-07" db="EMBL/GenBank/DDBJ databases">
        <title>Sorghum-associated microbial communities from plants grown in Nebraska, USA.</title>
        <authorList>
            <person name="Schachtman D."/>
        </authorList>
    </citation>
    <scope>NUCLEOTIDE SEQUENCE [LARGE SCALE GENOMIC DNA]</scope>
    <source>
        <strain evidence="1 2">4249</strain>
    </source>
</reference>
<accession>A0ABU1WHJ0</accession>
<protein>
    <submittedName>
        <fullName evidence="1">Uncharacterized protein</fullName>
    </submittedName>
</protein>
<proteinExistence type="predicted"/>
<evidence type="ECO:0000313" key="1">
    <source>
        <dbReference type="EMBL" id="MDR7148552.1"/>
    </source>
</evidence>
<sequence length="74" mass="7807">MLPRGLVLTQRGPFYKRHDGSPGLKGVPLLASVAQDALPDHMAGAKLAMFIGTPGVPAIIATEFKNPRTKIASL</sequence>
<organism evidence="1 2">
    <name type="scientific">Hydrogenophaga palleronii</name>
    <dbReference type="NCBI Taxonomy" id="65655"/>
    <lineage>
        <taxon>Bacteria</taxon>
        <taxon>Pseudomonadati</taxon>
        <taxon>Pseudomonadota</taxon>
        <taxon>Betaproteobacteria</taxon>
        <taxon>Burkholderiales</taxon>
        <taxon>Comamonadaceae</taxon>
        <taxon>Hydrogenophaga</taxon>
    </lineage>
</organism>
<keyword evidence="2" id="KW-1185">Reference proteome</keyword>
<gene>
    <name evidence="1" type="ORF">J2W49_000480</name>
</gene>
<comment type="caution">
    <text evidence="1">The sequence shown here is derived from an EMBL/GenBank/DDBJ whole genome shotgun (WGS) entry which is preliminary data.</text>
</comment>